<evidence type="ECO:0000313" key="9">
    <source>
        <dbReference type="EMBL" id="QFI53546.1"/>
    </source>
</evidence>
<feature type="domain" description="Mce/MlaD" evidence="8">
    <location>
        <begin position="159"/>
        <end position="220"/>
    </location>
</feature>
<reference evidence="9 10" key="1">
    <citation type="submission" date="2019-05" db="EMBL/GenBank/DDBJ databases">
        <title>OXA-830, a novel chromosomally encoded expanded-spectrum class D beta-lactamase in Aeromonas simiae.</title>
        <authorList>
            <person name="Zhou W."/>
            <person name="Chen Q."/>
        </authorList>
    </citation>
    <scope>NUCLEOTIDE SEQUENCE [LARGE SCALE GENOMIC DNA]</scope>
    <source>
        <strain evidence="9 10">A6</strain>
    </source>
</reference>
<dbReference type="RefSeq" id="WP_193003143.1">
    <property type="nucleotide sequence ID" value="NZ_CP040449.1"/>
</dbReference>
<keyword evidence="4 7" id="KW-0812">Transmembrane</keyword>
<feature type="domain" description="Mce/MlaD" evidence="8">
    <location>
        <begin position="289"/>
        <end position="392"/>
    </location>
</feature>
<dbReference type="KEGG" id="asim:FE240_01800"/>
<name>A0A5J6WR10_9GAMM</name>
<keyword evidence="3" id="KW-0997">Cell inner membrane</keyword>
<keyword evidence="2" id="KW-1003">Cell membrane</keyword>
<dbReference type="GO" id="GO:0005886">
    <property type="term" value="C:plasma membrane"/>
    <property type="evidence" value="ECO:0007669"/>
    <property type="project" value="UniProtKB-SubCell"/>
</dbReference>
<feature type="domain" description="Mce/MlaD" evidence="8">
    <location>
        <begin position="44"/>
        <end position="135"/>
    </location>
</feature>
<sequence>MSERKLRWKAGSDFMSSAAAIWMVPLAALLIGGWMLLQHWYQQGPLVTLTVERAEGIVAGKTPIRSREVDVGRVESVELSEDFSHAILRARINKQAADMLREDSLFWVVKPRVGREGISGLGTLLSGSYIELSPGKKGRAQDHYQIQETPPLSSLGQKGLHLTLTSRETRALGVGSPIQYQGFGIGQVEKVNFLPEKAMMEYQIFVKAPYDTLVSSNSRFWMTPGFEVSLNSDGMKVKMDSLETLLDGGITMGLPDGWSVGEPVADNSSFTLFKDQASVLEGNFDQYINYVFLFEDSLAGLHPGSAVEYRGVRVGTVISAPYILDDKIYSTFNQRSIPVLARIEVQRLSQRYADADHDKWKSVFEEQFKQGLRASLKTSNLLTGGKIIDLNFYNEVPSYVAKTIKKTPVFPSVSAGLDQIERKVNKILDKFADMDIETTLTQVNQTLVTLEKTLGSVRAVSNNLDKLTGEPQTQQIPASLNQSLQQLQQTLQGYDGDSRTHRELQKSIQSLNQMMRELQPLVRSLNEQPSALIFDRNYRPDPEPKRGAQ</sequence>
<dbReference type="AlphaFoldDB" id="A0A5J6WR10"/>
<evidence type="ECO:0000256" key="1">
    <source>
        <dbReference type="ARBA" id="ARBA00004533"/>
    </source>
</evidence>
<evidence type="ECO:0000256" key="5">
    <source>
        <dbReference type="ARBA" id="ARBA00022989"/>
    </source>
</evidence>
<dbReference type="Pfam" id="PF02470">
    <property type="entry name" value="MlaD"/>
    <property type="match status" value="3"/>
</dbReference>
<accession>A0A5J6WR10</accession>
<keyword evidence="5 7" id="KW-1133">Transmembrane helix</keyword>
<comment type="subcellular location">
    <subcellularLocation>
        <location evidence="1">Cell inner membrane</location>
    </subcellularLocation>
</comment>
<evidence type="ECO:0000313" key="10">
    <source>
        <dbReference type="Proteomes" id="UP000594034"/>
    </source>
</evidence>
<evidence type="ECO:0000256" key="7">
    <source>
        <dbReference type="SAM" id="Phobius"/>
    </source>
</evidence>
<dbReference type="PANTHER" id="PTHR30462:SF2">
    <property type="entry name" value="INTERMEMBRANE TRANSPORT PROTEIN PQIB"/>
    <property type="match status" value="1"/>
</dbReference>
<dbReference type="NCBIfam" id="NF008070">
    <property type="entry name" value="PRK10807.1"/>
    <property type="match status" value="1"/>
</dbReference>
<evidence type="ECO:0000256" key="6">
    <source>
        <dbReference type="ARBA" id="ARBA00023136"/>
    </source>
</evidence>
<gene>
    <name evidence="9" type="primary">pqiB</name>
    <name evidence="9" type="ORF">FE240_01800</name>
</gene>
<dbReference type="InterPro" id="IPR051800">
    <property type="entry name" value="PqiA-PqiB_transport"/>
</dbReference>
<evidence type="ECO:0000256" key="2">
    <source>
        <dbReference type="ARBA" id="ARBA00022475"/>
    </source>
</evidence>
<proteinExistence type="predicted"/>
<keyword evidence="6 7" id="KW-0472">Membrane</keyword>
<evidence type="ECO:0000259" key="8">
    <source>
        <dbReference type="Pfam" id="PF02470"/>
    </source>
</evidence>
<dbReference type="EMBL" id="CP040449">
    <property type="protein sequence ID" value="QFI53546.1"/>
    <property type="molecule type" value="Genomic_DNA"/>
</dbReference>
<organism evidence="9 10">
    <name type="scientific">Aeromonas simiae</name>
    <dbReference type="NCBI Taxonomy" id="218936"/>
    <lineage>
        <taxon>Bacteria</taxon>
        <taxon>Pseudomonadati</taxon>
        <taxon>Pseudomonadota</taxon>
        <taxon>Gammaproteobacteria</taxon>
        <taxon>Aeromonadales</taxon>
        <taxon>Aeromonadaceae</taxon>
        <taxon>Aeromonas</taxon>
    </lineage>
</organism>
<dbReference type="PANTHER" id="PTHR30462">
    <property type="entry name" value="INTERMEMBRANE TRANSPORT PROTEIN PQIB-RELATED"/>
    <property type="match status" value="1"/>
</dbReference>
<dbReference type="InterPro" id="IPR003399">
    <property type="entry name" value="Mce/MlaD"/>
</dbReference>
<feature type="transmembrane region" description="Helical" evidence="7">
    <location>
        <begin position="20"/>
        <end position="41"/>
    </location>
</feature>
<keyword evidence="10" id="KW-1185">Reference proteome</keyword>
<evidence type="ECO:0000256" key="4">
    <source>
        <dbReference type="ARBA" id="ARBA00022692"/>
    </source>
</evidence>
<protein>
    <submittedName>
        <fullName evidence="9">Intermembrane transport protein PqiB</fullName>
    </submittedName>
</protein>
<evidence type="ECO:0000256" key="3">
    <source>
        <dbReference type="ARBA" id="ARBA00022519"/>
    </source>
</evidence>
<dbReference type="Proteomes" id="UP000594034">
    <property type="component" value="Chromosome"/>
</dbReference>